<evidence type="ECO:0000313" key="3">
    <source>
        <dbReference type="Proteomes" id="UP000298656"/>
    </source>
</evidence>
<dbReference type="PANTHER" id="PTHR35870:SF1">
    <property type="entry name" value="PROTEIN, PUTATIVE (AFU_ORTHOLOGUE AFUA_5G03330)-RELATED"/>
    <property type="match status" value="1"/>
</dbReference>
<gene>
    <name evidence="2" type="ORF">FAZ95_26050</name>
</gene>
<name>A0A4P8ITR2_9BURK</name>
<dbReference type="EMBL" id="CP040078">
    <property type="protein sequence ID" value="QCP52618.1"/>
    <property type="molecule type" value="Genomic_DNA"/>
</dbReference>
<accession>A0A4P8ITR2</accession>
<sequence length="335" mass="36087">MLKEGTALKLHELLDANARFDLAARGTTNHCPMALVALAEMGASPARLQEFFDMWEREYALSAPPVGTIIDRREWASHLGNTAAFGALRLCFLDWMADDDPDMVIATVLKEVPFAPATGAFHALIRLAYGIEAAHRGEIAAGLAALISSHLPIDVSFAERPAAESADAAFVHVACAMGDDLAQGNSITARLRAVAGDVRFRRAILAPPVTSSLLDDIARAAIAAYWRTPDFTVLHTVTAAHAARTLFARLDDSLVEPLLPGLWVALCAAYATVRKPLDVEAITPDIDAGWNEVCQRAMVSNDDHVIKMTYTCLCENRREPSPLYLASAARAVGMG</sequence>
<keyword evidence="1" id="KW-0560">Oxidoreductase</keyword>
<dbReference type="KEGG" id="tvl:FAZ95_26050"/>
<dbReference type="AlphaFoldDB" id="A0A4P8ITR2"/>
<dbReference type="InterPro" id="IPR025337">
    <property type="entry name" value="Questin_oxidase-like"/>
</dbReference>
<proteinExistence type="predicted"/>
<dbReference type="PANTHER" id="PTHR35870">
    <property type="entry name" value="PROTEIN, PUTATIVE (AFU_ORTHOLOGUE AFUA_5G03330)-RELATED"/>
    <property type="match status" value="1"/>
</dbReference>
<dbReference type="RefSeq" id="WP_137335389.1">
    <property type="nucleotide sequence ID" value="NZ_CP040078.1"/>
</dbReference>
<evidence type="ECO:0000256" key="1">
    <source>
        <dbReference type="ARBA" id="ARBA00023002"/>
    </source>
</evidence>
<evidence type="ECO:0000313" key="2">
    <source>
        <dbReference type="EMBL" id="QCP52618.1"/>
    </source>
</evidence>
<dbReference type="OrthoDB" id="6457937at2"/>
<reference evidence="2 3" key="1">
    <citation type="submission" date="2019-05" db="EMBL/GenBank/DDBJ databases">
        <title>Burkholderia sp. DHOD12, isolated from subtropical forest soil.</title>
        <authorList>
            <person name="Gao Z.-H."/>
            <person name="Qiu L.-H."/>
        </authorList>
    </citation>
    <scope>NUCLEOTIDE SEQUENCE [LARGE SCALE GENOMIC DNA]</scope>
    <source>
        <strain evidence="2 3">DHOD12</strain>
    </source>
</reference>
<dbReference type="Proteomes" id="UP000298656">
    <property type="component" value="Chromosome 2"/>
</dbReference>
<dbReference type="Pfam" id="PF14027">
    <property type="entry name" value="Questin_oxidase"/>
    <property type="match status" value="2"/>
</dbReference>
<dbReference type="GO" id="GO:0016491">
    <property type="term" value="F:oxidoreductase activity"/>
    <property type="evidence" value="ECO:0007669"/>
    <property type="project" value="UniProtKB-KW"/>
</dbReference>
<organism evidence="2 3">
    <name type="scientific">Trinickia violacea</name>
    <dbReference type="NCBI Taxonomy" id="2571746"/>
    <lineage>
        <taxon>Bacteria</taxon>
        <taxon>Pseudomonadati</taxon>
        <taxon>Pseudomonadota</taxon>
        <taxon>Betaproteobacteria</taxon>
        <taxon>Burkholderiales</taxon>
        <taxon>Burkholderiaceae</taxon>
        <taxon>Trinickia</taxon>
    </lineage>
</organism>
<protein>
    <submittedName>
        <fullName evidence="2">Questin oxidase family protein</fullName>
    </submittedName>
</protein>
<keyword evidence="3" id="KW-1185">Reference proteome</keyword>